<dbReference type="Pfam" id="PF00501">
    <property type="entry name" value="AMP-binding"/>
    <property type="match status" value="1"/>
</dbReference>
<feature type="domain" description="AMP-dependent synthetase/ligase" evidence="7">
    <location>
        <begin position="35"/>
        <end position="424"/>
    </location>
</feature>
<keyword evidence="4" id="KW-0067">ATP-binding</keyword>
<evidence type="ECO:0000256" key="2">
    <source>
        <dbReference type="ARBA" id="ARBA00022598"/>
    </source>
</evidence>
<keyword evidence="3" id="KW-0547">Nucleotide-binding</keyword>
<dbReference type="Gene3D" id="3.30.300.30">
    <property type="match status" value="1"/>
</dbReference>
<dbReference type="InterPro" id="IPR000873">
    <property type="entry name" value="AMP-dep_synth/lig_dom"/>
</dbReference>
<keyword evidence="2" id="KW-0436">Ligase</keyword>
<feature type="compositionally biased region" description="Low complexity" evidence="6">
    <location>
        <begin position="571"/>
        <end position="580"/>
    </location>
</feature>
<evidence type="ECO:0000256" key="4">
    <source>
        <dbReference type="ARBA" id="ARBA00022840"/>
    </source>
</evidence>
<evidence type="ECO:0000313" key="9">
    <source>
        <dbReference type="EMBL" id="SIO27476.1"/>
    </source>
</evidence>
<dbReference type="InterPro" id="IPR050237">
    <property type="entry name" value="ATP-dep_AMP-bd_enzyme"/>
</dbReference>
<keyword evidence="10" id="KW-1185">Reference proteome</keyword>
<dbReference type="CDD" id="cd05936">
    <property type="entry name" value="FC-FACS_FadD_like"/>
    <property type="match status" value="1"/>
</dbReference>
<evidence type="ECO:0000256" key="1">
    <source>
        <dbReference type="ARBA" id="ARBA00001946"/>
    </source>
</evidence>
<gene>
    <name evidence="9" type="ORF">SAMN02745161_2444</name>
</gene>
<organism evidence="9 10">
    <name type="scientific">Halodesulfovibrio marinisediminis DSM 17456</name>
    <dbReference type="NCBI Taxonomy" id="1121457"/>
    <lineage>
        <taxon>Bacteria</taxon>
        <taxon>Pseudomonadati</taxon>
        <taxon>Thermodesulfobacteriota</taxon>
        <taxon>Desulfovibrionia</taxon>
        <taxon>Desulfovibrionales</taxon>
        <taxon>Desulfovibrionaceae</taxon>
        <taxon>Halodesulfovibrio</taxon>
    </lineage>
</organism>
<dbReference type="PROSITE" id="PS00455">
    <property type="entry name" value="AMP_BINDING"/>
    <property type="match status" value="1"/>
</dbReference>
<reference evidence="10" key="1">
    <citation type="submission" date="2016-11" db="EMBL/GenBank/DDBJ databases">
        <authorList>
            <person name="Varghese N."/>
            <person name="Submissions S."/>
        </authorList>
    </citation>
    <scope>NUCLEOTIDE SEQUENCE [LARGE SCALE GENOMIC DNA]</scope>
    <source>
        <strain evidence="10">DSM 17456</strain>
    </source>
</reference>
<dbReference type="EMBL" id="FSRG01000006">
    <property type="protein sequence ID" value="SIO27476.1"/>
    <property type="molecule type" value="Genomic_DNA"/>
</dbReference>
<dbReference type="PANTHER" id="PTHR43767">
    <property type="entry name" value="LONG-CHAIN-FATTY-ACID--COA LIGASE"/>
    <property type="match status" value="1"/>
</dbReference>
<feature type="compositionally biased region" description="Basic and acidic residues" evidence="6">
    <location>
        <begin position="557"/>
        <end position="567"/>
    </location>
</feature>
<dbReference type="PANTHER" id="PTHR43767:SF9">
    <property type="entry name" value="LONG-CHAIN-FATTY-ACID--COA LIGASE"/>
    <property type="match status" value="1"/>
</dbReference>
<dbReference type="FunFam" id="3.30.300.30:FF:000006">
    <property type="entry name" value="Long-chain-fatty-acid--CoA ligase FadD"/>
    <property type="match status" value="1"/>
</dbReference>
<feature type="compositionally biased region" description="Low complexity" evidence="6">
    <location>
        <begin position="602"/>
        <end position="640"/>
    </location>
</feature>
<evidence type="ECO:0000256" key="6">
    <source>
        <dbReference type="SAM" id="MobiDB-lite"/>
    </source>
</evidence>
<evidence type="ECO:0000256" key="3">
    <source>
        <dbReference type="ARBA" id="ARBA00022741"/>
    </source>
</evidence>
<proteinExistence type="predicted"/>
<evidence type="ECO:0000259" key="7">
    <source>
        <dbReference type="Pfam" id="PF00501"/>
    </source>
</evidence>
<dbReference type="Gene3D" id="3.40.50.12780">
    <property type="entry name" value="N-terminal domain of ligase-like"/>
    <property type="match status" value="1"/>
</dbReference>
<dbReference type="InterPro" id="IPR042099">
    <property type="entry name" value="ANL_N_sf"/>
</dbReference>
<dbReference type="Pfam" id="PF13193">
    <property type="entry name" value="AMP-binding_C"/>
    <property type="match status" value="1"/>
</dbReference>
<name>A0A1N6I607_9BACT</name>
<evidence type="ECO:0000259" key="8">
    <source>
        <dbReference type="Pfam" id="PF13193"/>
    </source>
</evidence>
<keyword evidence="5" id="KW-0460">Magnesium</keyword>
<dbReference type="OrthoDB" id="9801302at2"/>
<evidence type="ECO:0000313" key="10">
    <source>
        <dbReference type="Proteomes" id="UP000184694"/>
    </source>
</evidence>
<protein>
    <submittedName>
        <fullName evidence="9">Long-chain acyl-CoA synthetase</fullName>
    </submittedName>
</protein>
<evidence type="ECO:0000256" key="5">
    <source>
        <dbReference type="ARBA" id="ARBA00022842"/>
    </source>
</evidence>
<comment type="cofactor">
    <cofactor evidence="1">
        <name>Mg(2+)</name>
        <dbReference type="ChEBI" id="CHEBI:18420"/>
    </cofactor>
</comment>
<dbReference type="STRING" id="1121457.SAMN02745161_2444"/>
<dbReference type="InterPro" id="IPR020845">
    <property type="entry name" value="AMP-binding_CS"/>
</dbReference>
<accession>A0A1N6I607</accession>
<dbReference type="AlphaFoldDB" id="A0A1N6I607"/>
<dbReference type="GO" id="GO:0016877">
    <property type="term" value="F:ligase activity, forming carbon-sulfur bonds"/>
    <property type="evidence" value="ECO:0007669"/>
    <property type="project" value="UniProtKB-ARBA"/>
</dbReference>
<feature type="domain" description="AMP-binding enzyme C-terminal" evidence="8">
    <location>
        <begin position="474"/>
        <end position="549"/>
    </location>
</feature>
<feature type="region of interest" description="Disordered" evidence="6">
    <location>
        <begin position="557"/>
        <end position="640"/>
    </location>
</feature>
<dbReference type="InterPro" id="IPR025110">
    <property type="entry name" value="AMP-bd_C"/>
</dbReference>
<dbReference type="RefSeq" id="WP_074217219.1">
    <property type="nucleotide sequence ID" value="NZ_FSRG01000006.1"/>
</dbReference>
<dbReference type="InterPro" id="IPR045851">
    <property type="entry name" value="AMP-bd_C_sf"/>
</dbReference>
<dbReference type="GO" id="GO:0005524">
    <property type="term" value="F:ATP binding"/>
    <property type="evidence" value="ECO:0007669"/>
    <property type="project" value="UniProtKB-KW"/>
</dbReference>
<dbReference type="Proteomes" id="UP000184694">
    <property type="component" value="Unassembled WGS sequence"/>
</dbReference>
<dbReference type="SUPFAM" id="SSF56801">
    <property type="entry name" value="Acetyl-CoA synthetase-like"/>
    <property type="match status" value="1"/>
</dbReference>
<sequence>MNEQDLPLERPWLDNYDPEVPANLKYKNISIPTLLDEAAEKTPKRNAAIFKNYKLTYKKLHTLAERFAANLREQGVKPGDRVSIMMPNLPQTIIAFWGVLKAGGIVVMTNPLYMEKELVHQIHDCGAKHMITLDLVWPKIKKLRKKLPIEKYFVTRVSDALCFPLNTIFTLKNKWQKTHINVPYDNKSVLPWKALFESKEQLSVPIKDPKNSIALLQYTGGTTGISKGVMLSHANITANVEQCYAMLSGISEEHHTFLGLLPYFHVFGLTVSMLFPCALGATVIPFPRYVPKDVLDGIKKYKPTIFPGAPSVYISLMQQKTLSQYDLSCIKYCISGSSPMPVEQMRQFKKITGAQLLEGFGLTEASPVTHLNPLMGVSKNGSIGLPFPDTEARIVDMEVGSVPLPTGKIGELVIRGPQVMMGYWNRPDETASTLRNGWLYTGDIATMDEEGYFYIVDRKKDMIIVAGYNVYPREIDEVLYEHPKVQEAVTVGVPHKTRGEIIKVYIVPKVGEELTKSEILSHCREKLANYKVPKQVEFRDELPKTIVGKVLRRALRNEEEKKQDSKKAASKAEASAEAASQPAPNQVAAETTAPEQTKAETAPQQDQQIQADDAPVTAETVTAATNDTAVEATAETKTVQ</sequence>